<feature type="region of interest" description="Disordered" evidence="8">
    <location>
        <begin position="40"/>
        <end position="61"/>
    </location>
</feature>
<dbReference type="SMART" id="SM00355">
    <property type="entry name" value="ZnF_C2H2"/>
    <property type="match status" value="3"/>
</dbReference>
<organism evidence="10 11">
    <name type="scientific">Opisthorchis felineus</name>
    <dbReference type="NCBI Taxonomy" id="147828"/>
    <lineage>
        <taxon>Eukaryota</taxon>
        <taxon>Metazoa</taxon>
        <taxon>Spiralia</taxon>
        <taxon>Lophotrochozoa</taxon>
        <taxon>Platyhelminthes</taxon>
        <taxon>Trematoda</taxon>
        <taxon>Digenea</taxon>
        <taxon>Opisthorchiida</taxon>
        <taxon>Opisthorchiata</taxon>
        <taxon>Opisthorchiidae</taxon>
        <taxon>Opisthorchis</taxon>
    </lineage>
</organism>
<keyword evidence="3" id="KW-0677">Repeat</keyword>
<dbReference type="GO" id="GO:0000981">
    <property type="term" value="F:DNA-binding transcription factor activity, RNA polymerase II-specific"/>
    <property type="evidence" value="ECO:0007669"/>
    <property type="project" value="TreeGrafter"/>
</dbReference>
<protein>
    <recommendedName>
        <fullName evidence="9">C2H2-type domain-containing protein</fullName>
    </recommendedName>
</protein>
<dbReference type="EMBL" id="SJOL01004414">
    <property type="protein sequence ID" value="TGZ71647.1"/>
    <property type="molecule type" value="Genomic_DNA"/>
</dbReference>
<keyword evidence="11" id="KW-1185">Reference proteome</keyword>
<dbReference type="OrthoDB" id="3561125at2759"/>
<dbReference type="SUPFAM" id="SSF57667">
    <property type="entry name" value="beta-beta-alpha zinc fingers"/>
    <property type="match status" value="2"/>
</dbReference>
<gene>
    <name evidence="10" type="ORF">CRM22_002524</name>
</gene>
<evidence type="ECO:0000313" key="11">
    <source>
        <dbReference type="Proteomes" id="UP000308267"/>
    </source>
</evidence>
<dbReference type="InterPro" id="IPR036236">
    <property type="entry name" value="Znf_C2H2_sf"/>
</dbReference>
<dbReference type="PROSITE" id="PS00028">
    <property type="entry name" value="ZINC_FINGER_C2H2_1"/>
    <property type="match status" value="2"/>
</dbReference>
<feature type="domain" description="C2H2-type" evidence="9">
    <location>
        <begin position="92"/>
        <end position="120"/>
    </location>
</feature>
<reference evidence="10 11" key="1">
    <citation type="journal article" date="2019" name="BMC Genomics">
        <title>New insights from Opisthorchis felineus genome: update on genomics of the epidemiologically important liver flukes.</title>
        <authorList>
            <person name="Ershov N.I."/>
            <person name="Mordvinov V.A."/>
            <person name="Prokhortchouk E.B."/>
            <person name="Pakharukova M.Y."/>
            <person name="Gunbin K.V."/>
            <person name="Ustyantsev K."/>
            <person name="Genaev M.A."/>
            <person name="Blinov A.G."/>
            <person name="Mazur A."/>
            <person name="Boulygina E."/>
            <person name="Tsygankova S."/>
            <person name="Khrameeva E."/>
            <person name="Chekanov N."/>
            <person name="Fan G."/>
            <person name="Xiao A."/>
            <person name="Zhang H."/>
            <person name="Xu X."/>
            <person name="Yang H."/>
            <person name="Solovyev V."/>
            <person name="Lee S.M."/>
            <person name="Liu X."/>
            <person name="Afonnikov D.A."/>
            <person name="Skryabin K.G."/>
        </authorList>
    </citation>
    <scope>NUCLEOTIDE SEQUENCE [LARGE SCALE GENOMIC DNA]</scope>
    <source>
        <strain evidence="10">AK-0245</strain>
        <tissue evidence="10">Whole organism</tissue>
    </source>
</reference>
<comment type="caution">
    <text evidence="10">The sequence shown here is derived from an EMBL/GenBank/DDBJ whole genome shotgun (WGS) entry which is preliminary data.</text>
</comment>
<evidence type="ECO:0000256" key="8">
    <source>
        <dbReference type="SAM" id="MobiDB-lite"/>
    </source>
</evidence>
<keyword evidence="2" id="KW-0479">Metal-binding</keyword>
<dbReference type="Proteomes" id="UP000308267">
    <property type="component" value="Unassembled WGS sequence"/>
</dbReference>
<feature type="domain" description="C2H2-type" evidence="9">
    <location>
        <begin position="138"/>
        <end position="166"/>
    </location>
</feature>
<sequence>IAEDDEPDRRILCCEENLATGSTQIWNGTAVMHTEASQEMGANQSLSLQSSHQLTDRGDQKSLKPCGLCKRTFQNLALLLRHQTSHLINRDYQCKLCPRAYKYASNLYQHMRDKHGDSHQLPNKAPSEEVRKSKEAGNPCVECGKQFSNWNSLRRHRNTVHKGFRGWVCEVC</sequence>
<dbReference type="AlphaFoldDB" id="A0A4S2MBY1"/>
<evidence type="ECO:0000259" key="9">
    <source>
        <dbReference type="PROSITE" id="PS50157"/>
    </source>
</evidence>
<accession>A0A4S2MBY1</accession>
<evidence type="ECO:0000313" key="10">
    <source>
        <dbReference type="EMBL" id="TGZ71647.1"/>
    </source>
</evidence>
<evidence type="ECO:0000256" key="1">
    <source>
        <dbReference type="ARBA" id="ARBA00004123"/>
    </source>
</evidence>
<evidence type="ECO:0000256" key="7">
    <source>
        <dbReference type="PROSITE-ProRule" id="PRU00042"/>
    </source>
</evidence>
<dbReference type="GO" id="GO:0008270">
    <property type="term" value="F:zinc ion binding"/>
    <property type="evidence" value="ECO:0007669"/>
    <property type="project" value="UniProtKB-KW"/>
</dbReference>
<evidence type="ECO:0000256" key="5">
    <source>
        <dbReference type="ARBA" id="ARBA00022833"/>
    </source>
</evidence>
<feature type="non-terminal residue" evidence="10">
    <location>
        <position position="1"/>
    </location>
</feature>
<keyword evidence="5" id="KW-0862">Zinc</keyword>
<evidence type="ECO:0000256" key="4">
    <source>
        <dbReference type="ARBA" id="ARBA00022771"/>
    </source>
</evidence>
<feature type="non-terminal residue" evidence="10">
    <location>
        <position position="172"/>
    </location>
</feature>
<feature type="compositionally biased region" description="Low complexity" evidence="8">
    <location>
        <begin position="44"/>
        <end position="53"/>
    </location>
</feature>
<evidence type="ECO:0000256" key="3">
    <source>
        <dbReference type="ARBA" id="ARBA00022737"/>
    </source>
</evidence>
<proteinExistence type="predicted"/>
<dbReference type="Gene3D" id="3.30.160.60">
    <property type="entry name" value="Classic Zinc Finger"/>
    <property type="match status" value="2"/>
</dbReference>
<comment type="subcellular location">
    <subcellularLocation>
        <location evidence="1">Nucleus</location>
    </subcellularLocation>
</comment>
<dbReference type="PROSITE" id="PS50157">
    <property type="entry name" value="ZINC_FINGER_C2H2_2"/>
    <property type="match status" value="3"/>
</dbReference>
<dbReference type="InterPro" id="IPR013087">
    <property type="entry name" value="Znf_C2H2_type"/>
</dbReference>
<name>A0A4S2MBY1_OPIFE</name>
<keyword evidence="6" id="KW-0539">Nucleus</keyword>
<dbReference type="GO" id="GO:0005634">
    <property type="term" value="C:nucleus"/>
    <property type="evidence" value="ECO:0007669"/>
    <property type="project" value="UniProtKB-SubCell"/>
</dbReference>
<dbReference type="PANTHER" id="PTHR24394">
    <property type="entry name" value="ZINC FINGER PROTEIN"/>
    <property type="match status" value="1"/>
</dbReference>
<dbReference type="Pfam" id="PF00096">
    <property type="entry name" value="zf-C2H2"/>
    <property type="match status" value="3"/>
</dbReference>
<evidence type="ECO:0000256" key="6">
    <source>
        <dbReference type="ARBA" id="ARBA00023242"/>
    </source>
</evidence>
<keyword evidence="4 7" id="KW-0863">Zinc-finger</keyword>
<evidence type="ECO:0000256" key="2">
    <source>
        <dbReference type="ARBA" id="ARBA00022723"/>
    </source>
</evidence>
<feature type="domain" description="C2H2-type" evidence="9">
    <location>
        <begin position="64"/>
        <end position="91"/>
    </location>
</feature>
<dbReference type="PANTHER" id="PTHR24394:SF44">
    <property type="entry name" value="ZINC FINGER PROTEIN 271-LIKE"/>
    <property type="match status" value="1"/>
</dbReference>